<name>A0A2G5UGR1_9PELO</name>
<keyword evidence="2" id="KW-0732">Signal</keyword>
<reference evidence="4" key="1">
    <citation type="submission" date="2017-10" db="EMBL/GenBank/DDBJ databases">
        <title>Rapid genome shrinkage in a self-fertile nematode reveals novel sperm competition proteins.</title>
        <authorList>
            <person name="Yin D."/>
            <person name="Schwarz E.M."/>
            <person name="Thomas C.G."/>
            <person name="Felde R.L."/>
            <person name="Korf I.F."/>
            <person name="Cutter A.D."/>
            <person name="Schartner C.M."/>
            <person name="Ralston E.J."/>
            <person name="Meyer B.J."/>
            <person name="Haag E.S."/>
        </authorList>
    </citation>
    <scope>NUCLEOTIDE SEQUENCE [LARGE SCALE GENOMIC DNA]</scope>
    <source>
        <strain evidence="4">JU1422</strain>
    </source>
</reference>
<evidence type="ECO:0000313" key="3">
    <source>
        <dbReference type="EMBL" id="PIC38724.1"/>
    </source>
</evidence>
<sequence>MLTRLIAPIFSFFWSLEVLNLLFSRLNFKGMADPSYFTEAWQTKEVLDPELEKNASESIIQMCFDHNVGCMAHLIMTNYTWTQSDIKRLVPFYESLAEGEIGEKIMKVQKNCEPSKFAETTKKYGLAELPIYVKCVDQQSLEKSRSRVFYEAKQYLNEGFATEEELCNFVLAALKRILKSLFLSEEIENVVECLVSSLFKSQSRDEEIGKNIKTNLKYDLETVLKEHDPEFKDFHRKLSSSITNFIAYFTLHTIRQHCFATFGVEGDLKFYQREMYEKAREDSRKKAVECKTTVKSESSRQQSAIKQEPVRRENKQVGTSIKQEKKDSSDDDFCEIIEPTPAKKMRLTSTSETTVKSEEVAKVIDKPPVEFPEKQMLDELEADEAVGCPIFKTLFRSTVESNNITRHHIRDMTENVKILMDDKRNLSKMD</sequence>
<dbReference type="OrthoDB" id="5800509at2759"/>
<dbReference type="EMBL" id="PDUG01000003">
    <property type="protein sequence ID" value="PIC38724.1"/>
    <property type="molecule type" value="Genomic_DNA"/>
</dbReference>
<dbReference type="Proteomes" id="UP000230233">
    <property type="component" value="Chromosome III"/>
</dbReference>
<dbReference type="AlphaFoldDB" id="A0A2G5UGR1"/>
<protein>
    <submittedName>
        <fullName evidence="3">Uncharacterized protein</fullName>
    </submittedName>
</protein>
<feature type="signal peptide" evidence="2">
    <location>
        <begin position="1"/>
        <end position="32"/>
    </location>
</feature>
<organism evidence="3 4">
    <name type="scientific">Caenorhabditis nigoni</name>
    <dbReference type="NCBI Taxonomy" id="1611254"/>
    <lineage>
        <taxon>Eukaryota</taxon>
        <taxon>Metazoa</taxon>
        <taxon>Ecdysozoa</taxon>
        <taxon>Nematoda</taxon>
        <taxon>Chromadorea</taxon>
        <taxon>Rhabditida</taxon>
        <taxon>Rhabditina</taxon>
        <taxon>Rhabditomorpha</taxon>
        <taxon>Rhabditoidea</taxon>
        <taxon>Rhabditidae</taxon>
        <taxon>Peloderinae</taxon>
        <taxon>Caenorhabditis</taxon>
    </lineage>
</organism>
<accession>A0A2G5UGR1</accession>
<proteinExistence type="predicted"/>
<gene>
    <name evidence="3" type="primary">Cni-T16H12.3</name>
    <name evidence="3" type="synonym">Cnig_chr_III.g10634</name>
    <name evidence="3" type="ORF">B9Z55_010634</name>
</gene>
<evidence type="ECO:0000256" key="2">
    <source>
        <dbReference type="SAM" id="SignalP"/>
    </source>
</evidence>
<feature type="chain" id="PRO_5013909061" evidence="2">
    <location>
        <begin position="33"/>
        <end position="430"/>
    </location>
</feature>
<comment type="caution">
    <text evidence="3">The sequence shown here is derived from an EMBL/GenBank/DDBJ whole genome shotgun (WGS) entry which is preliminary data.</text>
</comment>
<evidence type="ECO:0000256" key="1">
    <source>
        <dbReference type="SAM" id="MobiDB-lite"/>
    </source>
</evidence>
<feature type="region of interest" description="Disordered" evidence="1">
    <location>
        <begin position="292"/>
        <end position="332"/>
    </location>
</feature>
<evidence type="ECO:0000313" key="4">
    <source>
        <dbReference type="Proteomes" id="UP000230233"/>
    </source>
</evidence>
<keyword evidence="4" id="KW-1185">Reference proteome</keyword>